<dbReference type="EMBL" id="JAVDTF010000001">
    <property type="protein sequence ID" value="MDR6781914.1"/>
    <property type="molecule type" value="Genomic_DNA"/>
</dbReference>
<evidence type="ECO:0000313" key="2">
    <source>
        <dbReference type="Proteomes" id="UP001246858"/>
    </source>
</evidence>
<dbReference type="Proteomes" id="UP001246858">
    <property type="component" value="Unassembled WGS sequence"/>
</dbReference>
<protein>
    <submittedName>
        <fullName evidence="1">Uncharacterized protein</fullName>
    </submittedName>
</protein>
<gene>
    <name evidence="1" type="ORF">J2X78_000466</name>
</gene>
<proteinExistence type="predicted"/>
<sequence>MKYNAIWLLVVISATFFFAGCMSENEKKNSFESNAVKSQAKRKDNLNISILLDLSDRIDPVKNTNPGMEFFKRDLGYIEAISRGFENHLRSKPIRQDNDHIQIYFEPEPLNPEINNLAQKLKLSFTKDNTTKEGILKISKQYGSASNEIYKLAIKDNKYIGSDIWGFFKNKVNDYCIKPDHRNILFILTDGYVFHRDSKFIEGPRSSYLTPEYIKSLKLNTSNYKEVMKENDYGFVKANDNLTALEVVVLGINPAKGNPFEGDVIGEYWVKWLQEMKVKSPVMKPIPADLPSNLEAVIQKYISGIK</sequence>
<organism evidence="1 2">
    <name type="scientific">Pedobacter africanus</name>
    <dbReference type="NCBI Taxonomy" id="151894"/>
    <lineage>
        <taxon>Bacteria</taxon>
        <taxon>Pseudomonadati</taxon>
        <taxon>Bacteroidota</taxon>
        <taxon>Sphingobacteriia</taxon>
        <taxon>Sphingobacteriales</taxon>
        <taxon>Sphingobacteriaceae</taxon>
        <taxon>Pedobacter</taxon>
    </lineage>
</organism>
<keyword evidence="2" id="KW-1185">Reference proteome</keyword>
<evidence type="ECO:0000313" key="1">
    <source>
        <dbReference type="EMBL" id="MDR6781914.1"/>
    </source>
</evidence>
<comment type="caution">
    <text evidence="1">The sequence shown here is derived from an EMBL/GenBank/DDBJ whole genome shotgun (WGS) entry which is preliminary data.</text>
</comment>
<name>A0ACC6KRG8_9SPHI</name>
<accession>A0ACC6KRG8</accession>
<reference evidence="1" key="1">
    <citation type="submission" date="2023-07" db="EMBL/GenBank/DDBJ databases">
        <title>Sorghum-associated microbial communities from plants grown in Nebraska, USA.</title>
        <authorList>
            <person name="Schachtman D."/>
        </authorList>
    </citation>
    <scope>NUCLEOTIDE SEQUENCE</scope>
    <source>
        <strain evidence="1">2697</strain>
    </source>
</reference>